<proteinExistence type="predicted"/>
<evidence type="ECO:0000313" key="5">
    <source>
        <dbReference type="Proteomes" id="UP000694563"/>
    </source>
</evidence>
<evidence type="ECO:0000256" key="2">
    <source>
        <dbReference type="ARBA" id="ARBA00023043"/>
    </source>
</evidence>
<dbReference type="PROSITE" id="PS50297">
    <property type="entry name" value="ANK_REP_REGION"/>
    <property type="match status" value="3"/>
</dbReference>
<accession>A0A8C3TTU3</accession>
<dbReference type="PANTHER" id="PTHR24171:SF11">
    <property type="entry name" value="26S PROTEASOME NON-ATPASE REGULATORY SUBUNIT 10"/>
    <property type="match status" value="1"/>
</dbReference>
<dbReference type="Ensembl" id="ENSCUST00005005984.1">
    <property type="protein sequence ID" value="ENSCUSP00005005758.1"/>
    <property type="gene ID" value="ENSCUSG00005003626.1"/>
</dbReference>
<keyword evidence="1" id="KW-0677">Repeat</keyword>
<dbReference type="AlphaFoldDB" id="A0A8C3TTU3"/>
<feature type="repeat" description="ANK" evidence="3">
    <location>
        <begin position="97"/>
        <end position="129"/>
    </location>
</feature>
<dbReference type="PANTHER" id="PTHR24171">
    <property type="entry name" value="ANKYRIN REPEAT DOMAIN-CONTAINING PROTEIN 39-RELATED"/>
    <property type="match status" value="1"/>
</dbReference>
<evidence type="ECO:0000313" key="4">
    <source>
        <dbReference type="Ensembl" id="ENSCUSP00005005758.1"/>
    </source>
</evidence>
<organism evidence="4 5">
    <name type="scientific">Catharus ustulatus</name>
    <name type="common">Russet-backed thrush</name>
    <name type="synonym">Hylocichla ustulatus</name>
    <dbReference type="NCBI Taxonomy" id="91951"/>
    <lineage>
        <taxon>Eukaryota</taxon>
        <taxon>Metazoa</taxon>
        <taxon>Chordata</taxon>
        <taxon>Craniata</taxon>
        <taxon>Vertebrata</taxon>
        <taxon>Euteleostomi</taxon>
        <taxon>Archelosauria</taxon>
        <taxon>Archosauria</taxon>
        <taxon>Dinosauria</taxon>
        <taxon>Saurischia</taxon>
        <taxon>Theropoda</taxon>
        <taxon>Coelurosauria</taxon>
        <taxon>Aves</taxon>
        <taxon>Neognathae</taxon>
        <taxon>Neoaves</taxon>
        <taxon>Telluraves</taxon>
        <taxon>Australaves</taxon>
        <taxon>Passeriformes</taxon>
        <taxon>Turdidae</taxon>
        <taxon>Catharus</taxon>
    </lineage>
</organism>
<keyword evidence="5" id="KW-1185">Reference proteome</keyword>
<reference evidence="4" key="2">
    <citation type="submission" date="2025-08" db="UniProtKB">
        <authorList>
            <consortium name="Ensembl"/>
        </authorList>
    </citation>
    <scope>IDENTIFICATION</scope>
</reference>
<dbReference type="Pfam" id="PF12796">
    <property type="entry name" value="Ank_2"/>
    <property type="match status" value="1"/>
</dbReference>
<evidence type="ECO:0000256" key="3">
    <source>
        <dbReference type="PROSITE-ProRule" id="PRU00023"/>
    </source>
</evidence>
<dbReference type="SMART" id="SM00248">
    <property type="entry name" value="ANK"/>
    <property type="match status" value="3"/>
</dbReference>
<dbReference type="PROSITE" id="PS50088">
    <property type="entry name" value="ANK_REPEAT"/>
    <property type="match status" value="3"/>
</dbReference>
<sequence length="185" mass="19990">MEGPVSDVAVCNLAFTGRLEELRALLLRDRTQATRADQDHRTALHWACSAGHTDVAELLLGLGVPVNDKDDAASKNKQEIAIMLLENGADPDATDHFESTPLHRAAAKGNLKMVQILVQHNATVDIRDSEGNTPLHLACDEERVEEAKLLVSHGASIHIENKEELTPLKVAKGGLGAILKKMVEG</sequence>
<dbReference type="SUPFAM" id="SSF48403">
    <property type="entry name" value="Ankyrin repeat"/>
    <property type="match status" value="1"/>
</dbReference>
<name>A0A8C3TTU3_CATUS</name>
<dbReference type="InterPro" id="IPR002110">
    <property type="entry name" value="Ankyrin_rpt"/>
</dbReference>
<keyword evidence="2 3" id="KW-0040">ANK repeat</keyword>
<dbReference type="InterPro" id="IPR036770">
    <property type="entry name" value="Ankyrin_rpt-contain_sf"/>
</dbReference>
<gene>
    <name evidence="4" type="primary">PSMD10</name>
</gene>
<feature type="repeat" description="ANK" evidence="3">
    <location>
        <begin position="39"/>
        <end position="71"/>
    </location>
</feature>
<evidence type="ECO:0000256" key="1">
    <source>
        <dbReference type="ARBA" id="ARBA00022737"/>
    </source>
</evidence>
<feature type="repeat" description="ANK" evidence="3">
    <location>
        <begin position="130"/>
        <end position="162"/>
    </location>
</feature>
<dbReference type="PRINTS" id="PR01415">
    <property type="entry name" value="ANKYRIN"/>
</dbReference>
<reference evidence="4" key="1">
    <citation type="submission" date="2020-10" db="EMBL/GenBank/DDBJ databases">
        <title>Catharus ustulatus (Swainson's thrush) genome, bCatUst1, primary haplotype v2.</title>
        <authorList>
            <person name="Delmore K."/>
            <person name="Vafadar M."/>
            <person name="Formenti G."/>
            <person name="Chow W."/>
            <person name="Pelan S."/>
            <person name="Howe K."/>
            <person name="Rhie A."/>
            <person name="Mountcastle J."/>
            <person name="Haase B."/>
            <person name="Fedrigo O."/>
            <person name="Jarvis E.D."/>
        </authorList>
    </citation>
    <scope>NUCLEOTIDE SEQUENCE [LARGE SCALE GENOMIC DNA]</scope>
</reference>
<dbReference type="Gene3D" id="1.25.40.20">
    <property type="entry name" value="Ankyrin repeat-containing domain"/>
    <property type="match status" value="2"/>
</dbReference>
<protein>
    <submittedName>
        <fullName evidence="4">Proteasome 26S subunit, non-ATPase 10</fullName>
    </submittedName>
</protein>
<reference evidence="4" key="3">
    <citation type="submission" date="2025-09" db="UniProtKB">
        <authorList>
            <consortium name="Ensembl"/>
        </authorList>
    </citation>
    <scope>IDENTIFICATION</scope>
</reference>
<dbReference type="Proteomes" id="UP000694563">
    <property type="component" value="Chromosome 14"/>
</dbReference>
<dbReference type="Pfam" id="PF00023">
    <property type="entry name" value="Ank"/>
    <property type="match status" value="1"/>
</dbReference>